<organism evidence="1 2">
    <name type="scientific">Trifolium pratense</name>
    <name type="common">Red clover</name>
    <dbReference type="NCBI Taxonomy" id="57577"/>
    <lineage>
        <taxon>Eukaryota</taxon>
        <taxon>Viridiplantae</taxon>
        <taxon>Streptophyta</taxon>
        <taxon>Embryophyta</taxon>
        <taxon>Tracheophyta</taxon>
        <taxon>Spermatophyta</taxon>
        <taxon>Magnoliopsida</taxon>
        <taxon>eudicotyledons</taxon>
        <taxon>Gunneridae</taxon>
        <taxon>Pentapetalae</taxon>
        <taxon>rosids</taxon>
        <taxon>fabids</taxon>
        <taxon>Fabales</taxon>
        <taxon>Fabaceae</taxon>
        <taxon>Papilionoideae</taxon>
        <taxon>50 kb inversion clade</taxon>
        <taxon>NPAAA clade</taxon>
        <taxon>Hologalegina</taxon>
        <taxon>IRL clade</taxon>
        <taxon>Trifolieae</taxon>
        <taxon>Trifolium</taxon>
    </lineage>
</organism>
<gene>
    <name evidence="1" type="ORF">MILVUS5_LOCUS1515</name>
</gene>
<protein>
    <submittedName>
        <fullName evidence="1">Uncharacterized protein</fullName>
    </submittedName>
</protein>
<dbReference type="Proteomes" id="UP001177021">
    <property type="component" value="Unassembled WGS sequence"/>
</dbReference>
<comment type="caution">
    <text evidence="1">The sequence shown here is derived from an EMBL/GenBank/DDBJ whole genome shotgun (WGS) entry which is preliminary data.</text>
</comment>
<name>A0ACB0IC21_TRIPR</name>
<accession>A0ACB0IC21</accession>
<evidence type="ECO:0000313" key="2">
    <source>
        <dbReference type="Proteomes" id="UP001177021"/>
    </source>
</evidence>
<evidence type="ECO:0000313" key="1">
    <source>
        <dbReference type="EMBL" id="CAJ2629566.1"/>
    </source>
</evidence>
<reference evidence="1" key="1">
    <citation type="submission" date="2023-10" db="EMBL/GenBank/DDBJ databases">
        <authorList>
            <person name="Rodriguez Cubillos JULIANA M."/>
            <person name="De Vega J."/>
        </authorList>
    </citation>
    <scope>NUCLEOTIDE SEQUENCE</scope>
</reference>
<keyword evidence="2" id="KW-1185">Reference proteome</keyword>
<proteinExistence type="predicted"/>
<sequence>MTMRLLHWFKKQRDTYTPTLNPTKSAKSLGLLEEMEAKDQKLQGSSKRESKDQKLELGSSVLESKDQKVDHDASKKKENNDMKELRITCAWSRYPQDYPQILDEIMERKFTFCVNWTSGWGVFIIIIISMKLNLGSSSMESELQKVLRLLGRGSMACVYSVLYFPSLVVSHKVIFWLSLVGSSLASEVWE</sequence>
<dbReference type="EMBL" id="CASHSV030000001">
    <property type="protein sequence ID" value="CAJ2629566.1"/>
    <property type="molecule type" value="Genomic_DNA"/>
</dbReference>